<keyword evidence="3" id="KW-1185">Reference proteome</keyword>
<name>A0AAV4TM21_CAEEX</name>
<organism evidence="2 3">
    <name type="scientific">Caerostris extrusa</name>
    <name type="common">Bark spider</name>
    <name type="synonym">Caerostris bankana</name>
    <dbReference type="NCBI Taxonomy" id="172846"/>
    <lineage>
        <taxon>Eukaryota</taxon>
        <taxon>Metazoa</taxon>
        <taxon>Ecdysozoa</taxon>
        <taxon>Arthropoda</taxon>
        <taxon>Chelicerata</taxon>
        <taxon>Arachnida</taxon>
        <taxon>Araneae</taxon>
        <taxon>Araneomorphae</taxon>
        <taxon>Entelegynae</taxon>
        <taxon>Araneoidea</taxon>
        <taxon>Araneidae</taxon>
        <taxon>Caerostris</taxon>
    </lineage>
</organism>
<protein>
    <submittedName>
        <fullName evidence="2">Uncharacterized protein</fullName>
    </submittedName>
</protein>
<dbReference type="AlphaFoldDB" id="A0AAV4TM21"/>
<dbReference type="EMBL" id="BPLR01011354">
    <property type="protein sequence ID" value="GIY46007.1"/>
    <property type="molecule type" value="Genomic_DNA"/>
</dbReference>
<evidence type="ECO:0000313" key="2">
    <source>
        <dbReference type="EMBL" id="GIY46007.1"/>
    </source>
</evidence>
<accession>A0AAV4TM21</accession>
<sequence>MDREESRRTDHPGAQESGGAGEGAAGPALQPSRRGRILLMPPLCPDKWKEGEEEEEEDTETDLEILSPSTTRLGKMVSFHAEARSSVDDGLSLPVLWRPAVLEGRCRNYVNVLCDVRSVVLILPDAYKSSSL</sequence>
<evidence type="ECO:0000256" key="1">
    <source>
        <dbReference type="SAM" id="MobiDB-lite"/>
    </source>
</evidence>
<dbReference type="Proteomes" id="UP001054945">
    <property type="component" value="Unassembled WGS sequence"/>
</dbReference>
<comment type="caution">
    <text evidence="2">The sequence shown here is derived from an EMBL/GenBank/DDBJ whole genome shotgun (WGS) entry which is preliminary data.</text>
</comment>
<proteinExistence type="predicted"/>
<reference evidence="2 3" key="1">
    <citation type="submission" date="2021-06" db="EMBL/GenBank/DDBJ databases">
        <title>Caerostris extrusa draft genome.</title>
        <authorList>
            <person name="Kono N."/>
            <person name="Arakawa K."/>
        </authorList>
    </citation>
    <scope>NUCLEOTIDE SEQUENCE [LARGE SCALE GENOMIC DNA]</scope>
</reference>
<feature type="compositionally biased region" description="Basic and acidic residues" evidence="1">
    <location>
        <begin position="1"/>
        <end position="13"/>
    </location>
</feature>
<gene>
    <name evidence="2" type="ORF">CEXT_790091</name>
</gene>
<evidence type="ECO:0000313" key="3">
    <source>
        <dbReference type="Proteomes" id="UP001054945"/>
    </source>
</evidence>
<feature type="region of interest" description="Disordered" evidence="1">
    <location>
        <begin position="1"/>
        <end position="36"/>
    </location>
</feature>